<reference evidence="1" key="1">
    <citation type="submission" date="2014-04" db="EMBL/GenBank/DDBJ databases">
        <title>In planta biocontrol of soil-borne Fusarium wilt of banana through a plant endophytic bacterium, Burkholderia cenocepacia 869T2.</title>
        <authorList>
            <person name="Ho Y.-N."/>
            <person name="Chiang H.-M."/>
            <person name="Chao C.-P."/>
            <person name="Su C.-C."/>
            <person name="Hsu H.-F."/>
            <person name="Guo C.-T."/>
            <person name="Hsieh J.-L."/>
            <person name="Huang C.-C."/>
        </authorList>
    </citation>
    <scope>NUCLEOTIDE SEQUENCE [LARGE SCALE GENOMIC DNA]</scope>
    <source>
        <strain evidence="1">869T2</strain>
    </source>
</reference>
<dbReference type="AlphaFoldDB" id="A0A071MHC8"/>
<accession>A0A071MHC8</accession>
<gene>
    <name evidence="1" type="ORF">DT99_29720</name>
</gene>
<dbReference type="EMBL" id="JJOA01000034">
    <property type="protein sequence ID" value="KEA55916.1"/>
    <property type="molecule type" value="Genomic_DNA"/>
</dbReference>
<protein>
    <submittedName>
        <fullName evidence="1">Uncharacterized protein</fullName>
    </submittedName>
</protein>
<organism evidence="1">
    <name type="scientific">Burkholderia cenocepacia</name>
    <dbReference type="NCBI Taxonomy" id="95486"/>
    <lineage>
        <taxon>Bacteria</taxon>
        <taxon>Pseudomonadati</taxon>
        <taxon>Pseudomonadota</taxon>
        <taxon>Betaproteobacteria</taxon>
        <taxon>Burkholderiales</taxon>
        <taxon>Burkholderiaceae</taxon>
        <taxon>Burkholderia</taxon>
        <taxon>Burkholderia cepacia complex</taxon>
    </lineage>
</organism>
<sequence length="109" mass="12671">MELLLHPMWIGARAEQLVVEGLERARDSSHRIVIVLGNRHQSKAYVSVSFDVWQLQEVPRINRDFAWACRKVQRQRDAHVSNWKCVIVEVHDPGMPFASTQTAYPPRPR</sequence>
<evidence type="ECO:0000313" key="1">
    <source>
        <dbReference type="EMBL" id="KEA55916.1"/>
    </source>
</evidence>
<comment type="caution">
    <text evidence="1">The sequence shown here is derived from an EMBL/GenBank/DDBJ whole genome shotgun (WGS) entry which is preliminary data.</text>
</comment>
<name>A0A071MHC8_9BURK</name>
<proteinExistence type="predicted"/>